<dbReference type="EMBL" id="BLLF01000168">
    <property type="protein sequence ID" value="GFH08557.1"/>
    <property type="molecule type" value="Genomic_DNA"/>
</dbReference>
<comment type="caution">
    <text evidence="1">The sequence shown here is derived from an EMBL/GenBank/DDBJ whole genome shotgun (WGS) entry which is preliminary data.</text>
</comment>
<evidence type="ECO:0000313" key="2">
    <source>
        <dbReference type="Proteomes" id="UP000485058"/>
    </source>
</evidence>
<accession>A0A699YEQ3</accession>
<sequence>MRRRRAARIARCVRAIVALDGGPAWRGQHVSQGVRQHQGGVAPGHQSAVPHCAPSRAEPAAAAASAACGAQGTWSLEPAAPGYIIKWLVTAEQLQLDALKEAALEGLKKQPDQRLKRQLATKAMHADLLRLSPELMLEAWRVVAEAKICSACVRDCTCEEKPRYADICHKCGKRSRCGYCGQHYWR</sequence>
<dbReference type="Proteomes" id="UP000485058">
    <property type="component" value="Unassembled WGS sequence"/>
</dbReference>
<organism evidence="1 2">
    <name type="scientific">Haematococcus lacustris</name>
    <name type="common">Green alga</name>
    <name type="synonym">Haematococcus pluvialis</name>
    <dbReference type="NCBI Taxonomy" id="44745"/>
    <lineage>
        <taxon>Eukaryota</taxon>
        <taxon>Viridiplantae</taxon>
        <taxon>Chlorophyta</taxon>
        <taxon>core chlorophytes</taxon>
        <taxon>Chlorophyceae</taxon>
        <taxon>CS clade</taxon>
        <taxon>Chlamydomonadales</taxon>
        <taxon>Haematococcaceae</taxon>
        <taxon>Haematococcus</taxon>
    </lineage>
</organism>
<name>A0A699YEQ3_HAELA</name>
<protein>
    <submittedName>
        <fullName evidence="1">Uncharacterized protein</fullName>
    </submittedName>
</protein>
<keyword evidence="2" id="KW-1185">Reference proteome</keyword>
<reference evidence="1 2" key="1">
    <citation type="submission" date="2020-02" db="EMBL/GenBank/DDBJ databases">
        <title>Draft genome sequence of Haematococcus lacustris strain NIES-144.</title>
        <authorList>
            <person name="Morimoto D."/>
            <person name="Nakagawa S."/>
            <person name="Yoshida T."/>
            <person name="Sawayama S."/>
        </authorList>
    </citation>
    <scope>NUCLEOTIDE SEQUENCE [LARGE SCALE GENOMIC DNA]</scope>
    <source>
        <strain evidence="1 2">NIES-144</strain>
    </source>
</reference>
<dbReference type="AlphaFoldDB" id="A0A699YEQ3"/>
<evidence type="ECO:0000313" key="1">
    <source>
        <dbReference type="EMBL" id="GFH08557.1"/>
    </source>
</evidence>
<gene>
    <name evidence="1" type="ORF">HaLaN_03537</name>
</gene>
<proteinExistence type="predicted"/>